<evidence type="ECO:0000256" key="6">
    <source>
        <dbReference type="SAM" id="MobiDB-lite"/>
    </source>
</evidence>
<feature type="compositionally biased region" description="Polar residues" evidence="6">
    <location>
        <begin position="123"/>
        <end position="133"/>
    </location>
</feature>
<name>A0A653CPJ7_CALMS</name>
<feature type="region of interest" description="Disordered" evidence="6">
    <location>
        <begin position="229"/>
        <end position="248"/>
    </location>
</feature>
<evidence type="ECO:0000259" key="8">
    <source>
        <dbReference type="Pfam" id="PF08572"/>
    </source>
</evidence>
<dbReference type="EMBL" id="CAACVG010008413">
    <property type="protein sequence ID" value="VEN49696.1"/>
    <property type="molecule type" value="Genomic_DNA"/>
</dbReference>
<keyword evidence="4" id="KW-0539">Nucleus</keyword>
<feature type="compositionally biased region" description="Basic and acidic residues" evidence="6">
    <location>
        <begin position="85"/>
        <end position="122"/>
    </location>
</feature>
<keyword evidence="5" id="KW-0175">Coiled coil</keyword>
<accession>A0A653CPJ7</accession>
<dbReference type="AlphaFoldDB" id="A0A653CPJ7"/>
<evidence type="ECO:0000256" key="4">
    <source>
        <dbReference type="ARBA" id="ARBA00023242"/>
    </source>
</evidence>
<dbReference type="Proteomes" id="UP000410492">
    <property type="component" value="Unassembled WGS sequence"/>
</dbReference>
<sequence length="617" mass="70129">MSYLSRRDVDSLKPSVDKLVYKTLGNSDSAVLRVALDCLSSGYDKRKTVDKLSSYLDSRKAGKLADKIFDAVDDYRSSHRSKKRSHDEDKERDSKRSKTTSRSDKEPSTPKSKHAEDKEKSFEPSSNNKNSVNIANLNIPAPTMYGIPQGLLNRGDADKARKIAQLQAQIKTKLSSGILGSVIQIPIQPNKPAPLILDEDGKTIDKSGKAIQLTHVTPTLKANMRALKREQNKASGSEKQNEENSETKFIDPRIGIKPAIRTKRALRFHEPGKFQQLAERLRMKAQLEKLQNEISQIAKKTGISSATKLALIAKSEGHSDDIPQMEWWDSVILVDNLDTMDGDKIAIKESAINTLVEHPTQMRCPTDPIKPVYMPVFLTKKERKKLRRQNRREMWKEEQEKIRLGLEPPPEPKLRISNLMRALGTEAVQDPTKIEAHVREQMAKRQKAHEDANAARKLTAEQKREKKIKKLKEDTSLGANVAVYRIRDLHDLASKKFKVETNAKQLFMTGMVVLYPDCCVVVVEGGPKQQKKYKRLMLNRIKWEEDTVKDPDGKDVPNKCVLVWEGTTKQRNFGEMKFKVCPTEKLAREHFKKHKVEHYWDLAYSGAVLEQANDAVE</sequence>
<feature type="compositionally biased region" description="Basic and acidic residues" evidence="6">
    <location>
        <begin position="239"/>
        <end position="248"/>
    </location>
</feature>
<proteinExistence type="predicted"/>
<evidence type="ECO:0000256" key="1">
    <source>
        <dbReference type="ARBA" id="ARBA00004123"/>
    </source>
</evidence>
<dbReference type="Pfam" id="PF06544">
    <property type="entry name" value="Prp3_C"/>
    <property type="match status" value="1"/>
</dbReference>
<organism evidence="9 10">
    <name type="scientific">Callosobruchus maculatus</name>
    <name type="common">Southern cowpea weevil</name>
    <name type="synonym">Pulse bruchid</name>
    <dbReference type="NCBI Taxonomy" id="64391"/>
    <lineage>
        <taxon>Eukaryota</taxon>
        <taxon>Metazoa</taxon>
        <taxon>Ecdysozoa</taxon>
        <taxon>Arthropoda</taxon>
        <taxon>Hexapoda</taxon>
        <taxon>Insecta</taxon>
        <taxon>Pterygota</taxon>
        <taxon>Neoptera</taxon>
        <taxon>Endopterygota</taxon>
        <taxon>Coleoptera</taxon>
        <taxon>Polyphaga</taxon>
        <taxon>Cucujiformia</taxon>
        <taxon>Chrysomeloidea</taxon>
        <taxon>Chrysomelidae</taxon>
        <taxon>Bruchinae</taxon>
        <taxon>Bruchini</taxon>
        <taxon>Callosobruchus</taxon>
    </lineage>
</organism>
<feature type="region of interest" description="Disordered" evidence="6">
    <location>
        <begin position="75"/>
        <end position="133"/>
    </location>
</feature>
<gene>
    <name evidence="9" type="ORF">CALMAC_LOCUS10731</name>
</gene>
<feature type="domain" description="Small nuclear ribonucleoprotein Prp3 C-terminal" evidence="7">
    <location>
        <begin position="482"/>
        <end position="603"/>
    </location>
</feature>
<comment type="subcellular location">
    <subcellularLocation>
        <location evidence="1">Nucleus</location>
    </subcellularLocation>
</comment>
<evidence type="ECO:0000256" key="2">
    <source>
        <dbReference type="ARBA" id="ARBA00022664"/>
    </source>
</evidence>
<dbReference type="PANTHER" id="PTHR14212:SF0">
    <property type="entry name" value="U4_U6 SMALL NUCLEAR RIBONUCLEOPROTEIN PRP3"/>
    <property type="match status" value="1"/>
</dbReference>
<keyword evidence="2" id="KW-0507">mRNA processing</keyword>
<dbReference type="InterPro" id="IPR013881">
    <property type="entry name" value="Pre-mRNA_splic_Prp3_dom"/>
</dbReference>
<protein>
    <submittedName>
        <fullName evidence="9">Uncharacterized protein</fullName>
    </submittedName>
</protein>
<dbReference type="GO" id="GO:0046540">
    <property type="term" value="C:U4/U6 x U5 tri-snRNP complex"/>
    <property type="evidence" value="ECO:0007669"/>
    <property type="project" value="InterPro"/>
</dbReference>
<evidence type="ECO:0000313" key="9">
    <source>
        <dbReference type="EMBL" id="VEN49696.1"/>
    </source>
</evidence>
<dbReference type="CDD" id="cd24162">
    <property type="entry name" value="Prp3_C"/>
    <property type="match status" value="1"/>
</dbReference>
<evidence type="ECO:0000259" key="7">
    <source>
        <dbReference type="Pfam" id="PF06544"/>
    </source>
</evidence>
<evidence type="ECO:0000256" key="3">
    <source>
        <dbReference type="ARBA" id="ARBA00023187"/>
    </source>
</evidence>
<dbReference type="PANTHER" id="PTHR14212">
    <property type="entry name" value="U4/U6-ASSOCIATED RNA SPLICING FACTOR-RELATED"/>
    <property type="match status" value="1"/>
</dbReference>
<dbReference type="OrthoDB" id="10264544at2759"/>
<keyword evidence="3" id="KW-0508">mRNA splicing</keyword>
<evidence type="ECO:0000256" key="5">
    <source>
        <dbReference type="SAM" id="Coils"/>
    </source>
</evidence>
<keyword evidence="10" id="KW-1185">Reference proteome</keyword>
<dbReference type="Gene3D" id="1.20.1390.10">
    <property type="entry name" value="PWI domain"/>
    <property type="match status" value="1"/>
</dbReference>
<feature type="domain" description="Pre-mRNA-splicing factor 3" evidence="8">
    <location>
        <begin position="248"/>
        <end position="459"/>
    </location>
</feature>
<dbReference type="Pfam" id="PF08572">
    <property type="entry name" value="PRP3"/>
    <property type="match status" value="1"/>
</dbReference>
<dbReference type="GO" id="GO:0000398">
    <property type="term" value="P:mRNA splicing, via spliceosome"/>
    <property type="evidence" value="ECO:0007669"/>
    <property type="project" value="InterPro"/>
</dbReference>
<evidence type="ECO:0000313" key="10">
    <source>
        <dbReference type="Proteomes" id="UP000410492"/>
    </source>
</evidence>
<dbReference type="InterPro" id="IPR010541">
    <property type="entry name" value="Prp3_C"/>
</dbReference>
<dbReference type="InterPro" id="IPR027104">
    <property type="entry name" value="Prp3"/>
</dbReference>
<feature type="coiled-coil region" evidence="5">
    <location>
        <begin position="273"/>
        <end position="300"/>
    </location>
</feature>
<reference evidence="9 10" key="1">
    <citation type="submission" date="2019-01" db="EMBL/GenBank/DDBJ databases">
        <authorList>
            <person name="Sayadi A."/>
        </authorList>
    </citation>
    <scope>NUCLEOTIDE SEQUENCE [LARGE SCALE GENOMIC DNA]</scope>
</reference>